<dbReference type="GO" id="GO:0005829">
    <property type="term" value="C:cytosol"/>
    <property type="evidence" value="ECO:0007669"/>
    <property type="project" value="TreeGrafter"/>
</dbReference>
<accession>A0A810N9Z6</accession>
<dbReference type="Gene3D" id="3.30.300.30">
    <property type="match status" value="1"/>
</dbReference>
<dbReference type="KEGG" id="pry:Prubr_59700"/>
<dbReference type="FunFam" id="3.40.50.12780:FF:000012">
    <property type="entry name" value="Non-ribosomal peptide synthetase"/>
    <property type="match status" value="1"/>
</dbReference>
<dbReference type="InterPro" id="IPR001242">
    <property type="entry name" value="Condensation_dom"/>
</dbReference>
<feature type="compositionally biased region" description="Low complexity" evidence="4">
    <location>
        <begin position="1032"/>
        <end position="1062"/>
    </location>
</feature>
<evidence type="ECO:0000256" key="2">
    <source>
        <dbReference type="ARBA" id="ARBA00022450"/>
    </source>
</evidence>
<dbReference type="InterPro" id="IPR045851">
    <property type="entry name" value="AMP-bd_C_sf"/>
</dbReference>
<dbReference type="Pfam" id="PF00501">
    <property type="entry name" value="AMP-binding"/>
    <property type="match status" value="1"/>
</dbReference>
<keyword evidence="9" id="KW-1185">Reference proteome</keyword>
<keyword evidence="3" id="KW-0597">Phosphoprotein</keyword>
<dbReference type="Gene3D" id="3.30.559.10">
    <property type="entry name" value="Chloramphenicol acetyltransferase-like domain"/>
    <property type="match status" value="1"/>
</dbReference>
<evidence type="ECO:0000256" key="4">
    <source>
        <dbReference type="SAM" id="MobiDB-lite"/>
    </source>
</evidence>
<feature type="region of interest" description="Disordered" evidence="4">
    <location>
        <begin position="1010"/>
        <end position="1097"/>
    </location>
</feature>
<dbReference type="Proteomes" id="UP000680866">
    <property type="component" value="Chromosome"/>
</dbReference>
<dbReference type="SUPFAM" id="SSF52777">
    <property type="entry name" value="CoA-dependent acyltransferases"/>
    <property type="match status" value="2"/>
</dbReference>
<evidence type="ECO:0000256" key="3">
    <source>
        <dbReference type="ARBA" id="ARBA00022553"/>
    </source>
</evidence>
<evidence type="ECO:0000259" key="6">
    <source>
        <dbReference type="Pfam" id="PF00668"/>
    </source>
</evidence>
<protein>
    <recommendedName>
        <fullName evidence="10">Amino acid adenylation domain-containing protein</fullName>
    </recommendedName>
</protein>
<dbReference type="Pfam" id="PF13193">
    <property type="entry name" value="AMP-binding_C"/>
    <property type="match status" value="1"/>
</dbReference>
<evidence type="ECO:0008006" key="10">
    <source>
        <dbReference type="Google" id="ProtNLM"/>
    </source>
</evidence>
<dbReference type="NCBIfam" id="TIGR01733">
    <property type="entry name" value="AA-adenyl-dom"/>
    <property type="match status" value="1"/>
</dbReference>
<gene>
    <name evidence="8" type="ORF">Prubr_59700</name>
</gene>
<feature type="domain" description="Condensation" evidence="6">
    <location>
        <begin position="58"/>
        <end position="504"/>
    </location>
</feature>
<feature type="domain" description="AMP-binding enzyme C-terminal" evidence="7">
    <location>
        <begin position="927"/>
        <end position="1006"/>
    </location>
</feature>
<sequence>MPTTTTPAGADRPGHGGVAALSPQRQELLARRLAQLGLAGTAEPAIPRVPRTGGEQRFACSSGQQRMWLAAQYDPADPSFHVAMSQRLTGTLDVGALRAALGDLVARHEVLRTVYVGVDGEPRQVVRPAGDVPVTEVDLRHLPAAGREERARELARDAFAVPFDLATGPVLRASLFRLADDDHVLLATSHHIAIDGWSIGNALRELATCYAWRLDGGTGTPPLPDLPVQYADYAQWQHDGNADGALGAGLAYWRRHLAAPRADAHLPIARRHAGPARAGGAKVHLTIGPDLVEGLRTAAGGARGTTPFVTLLTAYKALLARYTGQRDVTVGTLVAARTHVELEPLIGYFANPIAMRTDVDPDLTFAEAAGRVRRAVIDGFAHQNVPFDVVVQDLAPRRDADRHPFFQTAVILHNFTDDGPSAWPGLAVSWWDSRLDDMLFDLTLVGVPQPDGGLELTFSYRTEVFDAADVDRFAGHFRQLLAAVVAEPGRPLGDVPLLTGDERRRALTDWQGPVRDVPAAGFPDLFAAACARTPDAVAVGDADGALTYAELDARADALAALLRGRGVGPETPVGICLDRSAAMLVAMLGVWRAGGAYVPLDPAFPADRLRLMVDDAGVDVLLTQRSVRDRLPDLCAGPGVVCLDDGPPPAAAGPAPAAVQPRADQLAYVIYTSGSTGRPKGVEVTHGAVANLLLSFRDTLGLTGDDRLLAVTTLSFDISVLELLLPLVCGARVLVATSAEVVDGTALRARAERDRATVLQATPATWRMLLSAGGVPAGVRHRLCGGEAFSRDLAAELSGGRLWNVYGPTETTVWSAAGVVEPGDGPVVIGPPIDNTRIHVLDGRGQPVPVGVAGEVHIGGSGLARGYRDRPALTAERFVPDPFGDTPGGRLYATGDLARHLPDGRLEFLGRGDHQVKVRGFRVELGEIEVALRAQAGVRDAAVTAWHGTDDGDARLVGYAVADDPGTDPAALWAAVAPGLAARLPGYMVPATLVVLDALPLTPNGKVDRQALPAPDWGATDTTPYVAPATWSRRPSSGSGRRSSACTRSASTPTSSPSAGTRCSPNGCWPGYGRTSSWRRRPGRCSRRRPPPGWPPR</sequence>
<evidence type="ECO:0000259" key="5">
    <source>
        <dbReference type="Pfam" id="PF00501"/>
    </source>
</evidence>
<evidence type="ECO:0000256" key="1">
    <source>
        <dbReference type="ARBA" id="ARBA00001957"/>
    </source>
</evidence>
<keyword evidence="2" id="KW-0596">Phosphopantetheine</keyword>
<dbReference type="Pfam" id="PF00668">
    <property type="entry name" value="Condensation"/>
    <property type="match status" value="1"/>
</dbReference>
<dbReference type="InterPro" id="IPR023213">
    <property type="entry name" value="CAT-like_dom_sf"/>
</dbReference>
<dbReference type="PANTHER" id="PTHR45527">
    <property type="entry name" value="NONRIBOSOMAL PEPTIDE SYNTHETASE"/>
    <property type="match status" value="1"/>
</dbReference>
<dbReference type="InterPro" id="IPR020845">
    <property type="entry name" value="AMP-binding_CS"/>
</dbReference>
<dbReference type="Gene3D" id="2.30.38.10">
    <property type="entry name" value="Luciferase, Domain 3"/>
    <property type="match status" value="1"/>
</dbReference>
<dbReference type="CDD" id="cd19531">
    <property type="entry name" value="LCL_NRPS-like"/>
    <property type="match status" value="1"/>
</dbReference>
<proteinExistence type="predicted"/>
<dbReference type="InterPro" id="IPR025110">
    <property type="entry name" value="AMP-bd_C"/>
</dbReference>
<dbReference type="FunFam" id="2.30.38.10:FF:000001">
    <property type="entry name" value="Non-ribosomal peptide synthetase PvdI"/>
    <property type="match status" value="1"/>
</dbReference>
<dbReference type="AlphaFoldDB" id="A0A810N9Z6"/>
<evidence type="ECO:0000259" key="7">
    <source>
        <dbReference type="Pfam" id="PF13193"/>
    </source>
</evidence>
<dbReference type="FunFam" id="3.30.300.30:FF:000010">
    <property type="entry name" value="Enterobactin synthetase component F"/>
    <property type="match status" value="1"/>
</dbReference>
<dbReference type="Gene3D" id="3.40.50.980">
    <property type="match status" value="2"/>
</dbReference>
<dbReference type="PROSITE" id="PS00455">
    <property type="entry name" value="AMP_BINDING"/>
    <property type="match status" value="1"/>
</dbReference>
<feature type="domain" description="AMP-dependent synthetase/ligase" evidence="5">
    <location>
        <begin position="526"/>
        <end position="867"/>
    </location>
</feature>
<dbReference type="GO" id="GO:0043041">
    <property type="term" value="P:amino acid activation for nonribosomal peptide biosynthetic process"/>
    <property type="evidence" value="ECO:0007669"/>
    <property type="project" value="TreeGrafter"/>
</dbReference>
<organism evidence="8 9">
    <name type="scientific">Polymorphospora rubra</name>
    <dbReference type="NCBI Taxonomy" id="338584"/>
    <lineage>
        <taxon>Bacteria</taxon>
        <taxon>Bacillati</taxon>
        <taxon>Actinomycetota</taxon>
        <taxon>Actinomycetes</taxon>
        <taxon>Micromonosporales</taxon>
        <taxon>Micromonosporaceae</taxon>
        <taxon>Polymorphospora</taxon>
    </lineage>
</organism>
<dbReference type="Gene3D" id="3.30.559.30">
    <property type="entry name" value="Nonribosomal peptide synthetase, condensation domain"/>
    <property type="match status" value="1"/>
</dbReference>
<evidence type="ECO:0000313" key="8">
    <source>
        <dbReference type="EMBL" id="BCJ68949.1"/>
    </source>
</evidence>
<feature type="compositionally biased region" description="Basic residues" evidence="4">
    <location>
        <begin position="1077"/>
        <end position="1090"/>
    </location>
</feature>
<dbReference type="EMBL" id="AP023359">
    <property type="protein sequence ID" value="BCJ68949.1"/>
    <property type="molecule type" value="Genomic_DNA"/>
</dbReference>
<dbReference type="InterPro" id="IPR010071">
    <property type="entry name" value="AA_adenyl_dom"/>
</dbReference>
<dbReference type="InterPro" id="IPR000873">
    <property type="entry name" value="AMP-dep_synth/lig_dom"/>
</dbReference>
<dbReference type="SUPFAM" id="SSF56801">
    <property type="entry name" value="Acetyl-CoA synthetase-like"/>
    <property type="match status" value="1"/>
</dbReference>
<evidence type="ECO:0000313" key="9">
    <source>
        <dbReference type="Proteomes" id="UP000680866"/>
    </source>
</evidence>
<dbReference type="PANTHER" id="PTHR45527:SF1">
    <property type="entry name" value="FATTY ACID SYNTHASE"/>
    <property type="match status" value="1"/>
</dbReference>
<dbReference type="GO" id="GO:0003824">
    <property type="term" value="F:catalytic activity"/>
    <property type="evidence" value="ECO:0007669"/>
    <property type="project" value="InterPro"/>
</dbReference>
<reference evidence="8" key="1">
    <citation type="submission" date="2020-08" db="EMBL/GenBank/DDBJ databases">
        <title>Whole genome shotgun sequence of Polymorphospora rubra NBRC 101157.</title>
        <authorList>
            <person name="Komaki H."/>
            <person name="Tamura T."/>
        </authorList>
    </citation>
    <scope>NUCLEOTIDE SEQUENCE</scope>
    <source>
        <strain evidence="8">NBRC 101157</strain>
    </source>
</reference>
<name>A0A810N9Z6_9ACTN</name>
<dbReference type="GO" id="GO:0031177">
    <property type="term" value="F:phosphopantetheine binding"/>
    <property type="evidence" value="ECO:0007669"/>
    <property type="project" value="TreeGrafter"/>
</dbReference>
<comment type="cofactor">
    <cofactor evidence="1">
        <name>pantetheine 4'-phosphate</name>
        <dbReference type="ChEBI" id="CHEBI:47942"/>
    </cofactor>
</comment>
<dbReference type="FunFam" id="3.40.50.980:FF:000001">
    <property type="entry name" value="Non-ribosomal peptide synthetase"/>
    <property type="match status" value="1"/>
</dbReference>
<dbReference type="GO" id="GO:0008610">
    <property type="term" value="P:lipid biosynthetic process"/>
    <property type="evidence" value="ECO:0007669"/>
    <property type="project" value="UniProtKB-ARBA"/>
</dbReference>
<dbReference type="GO" id="GO:0044550">
    <property type="term" value="P:secondary metabolite biosynthetic process"/>
    <property type="evidence" value="ECO:0007669"/>
    <property type="project" value="UniProtKB-ARBA"/>
</dbReference>